<keyword evidence="1" id="KW-0732">Signal</keyword>
<evidence type="ECO:0000256" key="2">
    <source>
        <dbReference type="ARBA" id="ARBA00022737"/>
    </source>
</evidence>
<keyword evidence="3 6" id="KW-1015">Disulfide bond</keyword>
<name>A0A9W9YMF2_9CNID</name>
<feature type="domain" description="Fibronectin type-III" evidence="9">
    <location>
        <begin position="399"/>
        <end position="502"/>
    </location>
</feature>
<evidence type="ECO:0000256" key="4">
    <source>
        <dbReference type="ARBA" id="ARBA00023170"/>
    </source>
</evidence>
<dbReference type="GO" id="GO:0009897">
    <property type="term" value="C:external side of plasma membrane"/>
    <property type="evidence" value="ECO:0007669"/>
    <property type="project" value="TreeGrafter"/>
</dbReference>
<reference evidence="10" key="1">
    <citation type="submission" date="2023-01" db="EMBL/GenBank/DDBJ databases">
        <title>Genome assembly of the deep-sea coral Lophelia pertusa.</title>
        <authorList>
            <person name="Herrera S."/>
            <person name="Cordes E."/>
        </authorList>
    </citation>
    <scope>NUCLEOTIDE SEQUENCE</scope>
    <source>
        <strain evidence="10">USNM1676648</strain>
        <tissue evidence="10">Polyp</tissue>
    </source>
</reference>
<evidence type="ECO:0000256" key="3">
    <source>
        <dbReference type="ARBA" id="ARBA00023157"/>
    </source>
</evidence>
<evidence type="ECO:0000259" key="8">
    <source>
        <dbReference type="PROSITE" id="PS50026"/>
    </source>
</evidence>
<dbReference type="Gene3D" id="2.60.40.10">
    <property type="entry name" value="Immunoglobulins"/>
    <property type="match status" value="3"/>
</dbReference>
<dbReference type="CDD" id="cd00054">
    <property type="entry name" value="EGF_CA"/>
    <property type="match status" value="1"/>
</dbReference>
<dbReference type="FunFam" id="2.60.40.10:FF:000028">
    <property type="entry name" value="Neuronal cell adhesion molecule"/>
    <property type="match status" value="3"/>
</dbReference>
<dbReference type="EMBL" id="MU827340">
    <property type="protein sequence ID" value="KAJ7353833.1"/>
    <property type="molecule type" value="Genomic_DNA"/>
</dbReference>
<protein>
    <submittedName>
        <fullName evidence="10">Uncharacterized protein</fullName>
    </submittedName>
</protein>
<dbReference type="PROSITE" id="PS50026">
    <property type="entry name" value="EGF_3"/>
    <property type="match status" value="1"/>
</dbReference>
<dbReference type="Gene3D" id="2.10.25.10">
    <property type="entry name" value="Laminin"/>
    <property type="match status" value="1"/>
</dbReference>
<dbReference type="AlphaFoldDB" id="A0A9W9YMF2"/>
<keyword evidence="2" id="KW-0677">Repeat</keyword>
<gene>
    <name evidence="10" type="ORF">OS493_032108</name>
</gene>
<keyword evidence="4" id="KW-0675">Receptor</keyword>
<dbReference type="PROSITE" id="PS50853">
    <property type="entry name" value="FN3"/>
    <property type="match status" value="3"/>
</dbReference>
<dbReference type="SMART" id="SM00181">
    <property type="entry name" value="EGF"/>
    <property type="match status" value="1"/>
</dbReference>
<feature type="domain" description="Fibronectin type-III" evidence="9">
    <location>
        <begin position="197"/>
        <end position="293"/>
    </location>
</feature>
<dbReference type="Pfam" id="PF00090">
    <property type="entry name" value="TSP_1"/>
    <property type="match status" value="1"/>
</dbReference>
<dbReference type="Proteomes" id="UP001163046">
    <property type="component" value="Unassembled WGS sequence"/>
</dbReference>
<dbReference type="InterPro" id="IPR003961">
    <property type="entry name" value="FN3_dom"/>
</dbReference>
<feature type="disulfide bond" evidence="6">
    <location>
        <begin position="27"/>
        <end position="36"/>
    </location>
</feature>
<evidence type="ECO:0000313" key="10">
    <source>
        <dbReference type="EMBL" id="KAJ7353833.1"/>
    </source>
</evidence>
<comment type="caution">
    <text evidence="6">Lacks conserved residue(s) required for the propagation of feature annotation.</text>
</comment>
<evidence type="ECO:0000256" key="1">
    <source>
        <dbReference type="ARBA" id="ARBA00022729"/>
    </source>
</evidence>
<keyword evidence="5" id="KW-0325">Glycoprotein</keyword>
<dbReference type="FunFam" id="2.20.100.10:FF:000002">
    <property type="entry name" value="Unc-5 netrin receptor C"/>
    <property type="match status" value="1"/>
</dbReference>
<dbReference type="InterPro" id="IPR000742">
    <property type="entry name" value="EGF"/>
</dbReference>
<accession>A0A9W9YMF2</accession>
<dbReference type="InterPro" id="IPR000884">
    <property type="entry name" value="TSP1_rpt"/>
</dbReference>
<dbReference type="InterPro" id="IPR050379">
    <property type="entry name" value="Type-I_Cytokine_Rcpt"/>
</dbReference>
<dbReference type="PANTHER" id="PTHR23036">
    <property type="entry name" value="CYTOKINE RECEPTOR"/>
    <property type="match status" value="1"/>
</dbReference>
<dbReference type="SMART" id="SM00060">
    <property type="entry name" value="FN3"/>
    <property type="match status" value="3"/>
</dbReference>
<dbReference type="PROSITE" id="PS50092">
    <property type="entry name" value="TSP1"/>
    <property type="match status" value="1"/>
</dbReference>
<feature type="domain" description="Fibronectin type-III" evidence="9">
    <location>
        <begin position="298"/>
        <end position="397"/>
    </location>
</feature>
<dbReference type="SUPFAM" id="SSF57196">
    <property type="entry name" value="EGF/Laminin"/>
    <property type="match status" value="1"/>
</dbReference>
<keyword evidence="7" id="KW-0472">Membrane</keyword>
<dbReference type="CDD" id="cd00063">
    <property type="entry name" value="FN3"/>
    <property type="match status" value="3"/>
</dbReference>
<dbReference type="Gene3D" id="2.20.100.10">
    <property type="entry name" value="Thrombospondin type-1 (TSP1) repeat"/>
    <property type="match status" value="1"/>
</dbReference>
<keyword evidence="7" id="KW-1133">Transmembrane helix</keyword>
<proteinExistence type="predicted"/>
<evidence type="ECO:0000256" key="6">
    <source>
        <dbReference type="PROSITE-ProRule" id="PRU00076"/>
    </source>
</evidence>
<dbReference type="Pfam" id="PF00041">
    <property type="entry name" value="fn3"/>
    <property type="match status" value="3"/>
</dbReference>
<dbReference type="PANTHER" id="PTHR23036:SF151">
    <property type="entry name" value="FIBRONECTIN TYPE-III DOMAIN-CONTAINING PROTEIN"/>
    <property type="match status" value="1"/>
</dbReference>
<evidence type="ECO:0000259" key="9">
    <source>
        <dbReference type="PROSITE" id="PS50853"/>
    </source>
</evidence>
<dbReference type="SUPFAM" id="SSF49265">
    <property type="entry name" value="Fibronectin type III"/>
    <property type="match status" value="2"/>
</dbReference>
<dbReference type="GO" id="GO:0043235">
    <property type="term" value="C:receptor complex"/>
    <property type="evidence" value="ECO:0007669"/>
    <property type="project" value="TreeGrafter"/>
</dbReference>
<sequence>DKCKPNPCANDGDCTRADNPQGFTCNCTSEYTGDICDNKIVHGNWSVWSPWPNCNKPCNNGSKTRKRLCNNPEPAFGGKDCDGPAIDSEPCNFHTCPAEEINYNVRFPNEVWDNDFADLEDKIKKDVKDLYNKRNEDVDVKVLGFRQGSVISSFNVSYPGVDGLQIVALQEEIAGGSLGNTPADLLSITTKNVPAEAPVILESNSTTSTTIDLKWSNVTQLNSAPELLGYVIVYKEKNKKFQGDIMKSVSPTPPEAVLKELKKFTNYTIRVYAFTKNGNGVPSEAAHVRTQEDVPSEPPPNTVIKSASTSTIGVSWEPMNQAYVHGILLGYEVRYAKDDGSPQLTWKTKKLDADIHEVVLRDLEYFTRYKVVVCAKTSKGCGKEYSDIAYTYGNVPGKPPQSVTAQRLKSAETIKVTWSPVPQGHVRGLLVGYSVKYRRIETTEREVFYTEQHIATAKPTEYMISLKVQSYSIYEIQVAAFTQKGMGPYETVYGETCRCPKILYTNYWSSPPYLKVNEKDKKLEGVLSGIVAEMVHVACGICPAHGDTIIKIDTNGKGKPSAKKSVLEVLGDIDNVPQISFPIYGNKYITRYLGDYAYINLVESPGVAFIAAKRTPGTGAMNMIGAVWGCVPMIMLSICMAYVSGVIIWILVSKCC</sequence>
<dbReference type="PROSITE" id="PS00022">
    <property type="entry name" value="EGF_1"/>
    <property type="match status" value="1"/>
</dbReference>
<feature type="non-terminal residue" evidence="10">
    <location>
        <position position="1"/>
    </location>
</feature>
<comment type="caution">
    <text evidence="10">The sequence shown here is derived from an EMBL/GenBank/DDBJ whole genome shotgun (WGS) entry which is preliminary data.</text>
</comment>
<dbReference type="PRINTS" id="PR01705">
    <property type="entry name" value="TSP1REPEAT"/>
</dbReference>
<evidence type="ECO:0000256" key="7">
    <source>
        <dbReference type="SAM" id="Phobius"/>
    </source>
</evidence>
<feature type="domain" description="EGF-like" evidence="8">
    <location>
        <begin position="1"/>
        <end position="37"/>
    </location>
</feature>
<keyword evidence="6" id="KW-0245">EGF-like domain</keyword>
<dbReference type="SUPFAM" id="SSF82895">
    <property type="entry name" value="TSP-1 type 1 repeat"/>
    <property type="match status" value="1"/>
</dbReference>
<dbReference type="OrthoDB" id="6020478at2759"/>
<keyword evidence="11" id="KW-1185">Reference proteome</keyword>
<dbReference type="InterPro" id="IPR036383">
    <property type="entry name" value="TSP1_rpt_sf"/>
</dbReference>
<keyword evidence="7" id="KW-0812">Transmembrane</keyword>
<dbReference type="GO" id="GO:0004896">
    <property type="term" value="F:cytokine receptor activity"/>
    <property type="evidence" value="ECO:0007669"/>
    <property type="project" value="TreeGrafter"/>
</dbReference>
<dbReference type="InterPro" id="IPR013783">
    <property type="entry name" value="Ig-like_fold"/>
</dbReference>
<dbReference type="InterPro" id="IPR036116">
    <property type="entry name" value="FN3_sf"/>
</dbReference>
<dbReference type="SMART" id="SM00209">
    <property type="entry name" value="TSP1"/>
    <property type="match status" value="1"/>
</dbReference>
<evidence type="ECO:0000313" key="11">
    <source>
        <dbReference type="Proteomes" id="UP001163046"/>
    </source>
</evidence>
<organism evidence="10 11">
    <name type="scientific">Desmophyllum pertusum</name>
    <dbReference type="NCBI Taxonomy" id="174260"/>
    <lineage>
        <taxon>Eukaryota</taxon>
        <taxon>Metazoa</taxon>
        <taxon>Cnidaria</taxon>
        <taxon>Anthozoa</taxon>
        <taxon>Hexacorallia</taxon>
        <taxon>Scleractinia</taxon>
        <taxon>Caryophylliina</taxon>
        <taxon>Caryophylliidae</taxon>
        <taxon>Desmophyllum</taxon>
    </lineage>
</organism>
<evidence type="ECO:0000256" key="5">
    <source>
        <dbReference type="ARBA" id="ARBA00023180"/>
    </source>
</evidence>
<dbReference type="GO" id="GO:0019955">
    <property type="term" value="F:cytokine binding"/>
    <property type="evidence" value="ECO:0007669"/>
    <property type="project" value="TreeGrafter"/>
</dbReference>
<feature type="transmembrane region" description="Helical" evidence="7">
    <location>
        <begin position="626"/>
        <end position="652"/>
    </location>
</feature>
<feature type="disulfide bond" evidence="6">
    <location>
        <begin position="8"/>
        <end position="25"/>
    </location>
</feature>